<dbReference type="InterPro" id="IPR036514">
    <property type="entry name" value="SGNH_hydro_sf"/>
</dbReference>
<protein>
    <recommendedName>
        <fullName evidence="2">SGNH hydrolase-type esterase domain-containing protein</fullName>
    </recommendedName>
</protein>
<reference evidence="3 4" key="1">
    <citation type="journal article" date="2024" name="Nat. Commun.">
        <title>Phylogenomics reveals the evolutionary origins of lichenization in chlorophyte algae.</title>
        <authorList>
            <person name="Puginier C."/>
            <person name="Libourel C."/>
            <person name="Otte J."/>
            <person name="Skaloud P."/>
            <person name="Haon M."/>
            <person name="Grisel S."/>
            <person name="Petersen M."/>
            <person name="Berrin J.G."/>
            <person name="Delaux P.M."/>
            <person name="Dal Grande F."/>
            <person name="Keller J."/>
        </authorList>
    </citation>
    <scope>NUCLEOTIDE SEQUENCE [LARGE SCALE GENOMIC DNA]</scope>
    <source>
        <strain evidence="3 4">SAG 216-7</strain>
    </source>
</reference>
<accession>A0ABR2YXT7</accession>
<dbReference type="EMBL" id="JALJOT010000003">
    <property type="protein sequence ID" value="KAK9916486.1"/>
    <property type="molecule type" value="Genomic_DNA"/>
</dbReference>
<keyword evidence="4" id="KW-1185">Reference proteome</keyword>
<evidence type="ECO:0000313" key="4">
    <source>
        <dbReference type="Proteomes" id="UP001491310"/>
    </source>
</evidence>
<feature type="region of interest" description="Disordered" evidence="1">
    <location>
        <begin position="207"/>
        <end position="253"/>
    </location>
</feature>
<feature type="domain" description="SGNH hydrolase-type esterase" evidence="2">
    <location>
        <begin position="26"/>
        <end position="157"/>
    </location>
</feature>
<gene>
    <name evidence="3" type="ORF">WJX75_003256</name>
</gene>
<comment type="caution">
    <text evidence="3">The sequence shown here is derived from an EMBL/GenBank/DDBJ whole genome shotgun (WGS) entry which is preliminary data.</text>
</comment>
<feature type="compositionally biased region" description="Basic and acidic residues" evidence="1">
    <location>
        <begin position="209"/>
        <end position="220"/>
    </location>
</feature>
<dbReference type="PANTHER" id="PTHR30383">
    <property type="entry name" value="THIOESTERASE 1/PROTEASE 1/LYSOPHOSPHOLIPASE L1"/>
    <property type="match status" value="1"/>
</dbReference>
<dbReference type="Gene3D" id="3.40.50.1110">
    <property type="entry name" value="SGNH hydrolase"/>
    <property type="match status" value="1"/>
</dbReference>
<dbReference type="Proteomes" id="UP001491310">
    <property type="component" value="Unassembled WGS sequence"/>
</dbReference>
<evidence type="ECO:0000256" key="1">
    <source>
        <dbReference type="SAM" id="MobiDB-lite"/>
    </source>
</evidence>
<name>A0ABR2YXT7_9CHLO</name>
<evidence type="ECO:0000259" key="2">
    <source>
        <dbReference type="Pfam" id="PF13472"/>
    </source>
</evidence>
<organism evidence="3 4">
    <name type="scientific">Coccomyxa subellipsoidea</name>
    <dbReference type="NCBI Taxonomy" id="248742"/>
    <lineage>
        <taxon>Eukaryota</taxon>
        <taxon>Viridiplantae</taxon>
        <taxon>Chlorophyta</taxon>
        <taxon>core chlorophytes</taxon>
        <taxon>Trebouxiophyceae</taxon>
        <taxon>Trebouxiophyceae incertae sedis</taxon>
        <taxon>Coccomyxaceae</taxon>
        <taxon>Coccomyxa</taxon>
    </lineage>
</organism>
<dbReference type="InterPro" id="IPR051532">
    <property type="entry name" value="Ester_Hydrolysis_Enzymes"/>
</dbReference>
<sequence length="253" mass="27834">MESTRGTYMGSSWSDFGPVRDVWVEAFRGKPYAVHTLAIAGDTVQRLLWRLRNGELPKKNHPRVVVVLIGTNDLTSPDCSAPGAANRTAAELRGLLVYIHRRLPATQVLAMAVLPKGETWPNTCSRAVTAANVRLRAYAEANSHWLHYLDVGDKFLTHVDNGEGQQNIVPSLLTADTVSPSFYGMRVIVKELVPLIDSLFAQKVGGKTSDQKASKGEGRSRTKSSRAGRARMRKSIREKVSARRKEGLDNAVT</sequence>
<dbReference type="PANTHER" id="PTHR30383:SF32">
    <property type="entry name" value="SGNH-HYDROLASE"/>
    <property type="match status" value="1"/>
</dbReference>
<feature type="compositionally biased region" description="Basic and acidic residues" evidence="1">
    <location>
        <begin position="235"/>
        <end position="253"/>
    </location>
</feature>
<dbReference type="SUPFAM" id="SSF52266">
    <property type="entry name" value="SGNH hydrolase"/>
    <property type="match status" value="1"/>
</dbReference>
<evidence type="ECO:0000313" key="3">
    <source>
        <dbReference type="EMBL" id="KAK9916486.1"/>
    </source>
</evidence>
<dbReference type="InterPro" id="IPR013830">
    <property type="entry name" value="SGNH_hydro"/>
</dbReference>
<proteinExistence type="predicted"/>
<dbReference type="Pfam" id="PF13472">
    <property type="entry name" value="Lipase_GDSL_2"/>
    <property type="match status" value="1"/>
</dbReference>
<feature type="compositionally biased region" description="Basic residues" evidence="1">
    <location>
        <begin position="221"/>
        <end position="234"/>
    </location>
</feature>